<protein>
    <submittedName>
        <fullName evidence="7">Energy-coupling factor transporter transmembrane protein EcfT</fullName>
    </submittedName>
</protein>
<keyword evidence="3 6" id="KW-0812">Transmembrane</keyword>
<evidence type="ECO:0000256" key="6">
    <source>
        <dbReference type="SAM" id="Phobius"/>
    </source>
</evidence>
<evidence type="ECO:0000313" key="8">
    <source>
        <dbReference type="Proteomes" id="UP000060602"/>
    </source>
</evidence>
<dbReference type="PANTHER" id="PTHR33514:SF13">
    <property type="entry name" value="PROTEIN ABCI12, CHLOROPLASTIC"/>
    <property type="match status" value="1"/>
</dbReference>
<dbReference type="GO" id="GO:0005886">
    <property type="term" value="C:plasma membrane"/>
    <property type="evidence" value="ECO:0007669"/>
    <property type="project" value="TreeGrafter"/>
</dbReference>
<feature type="transmembrane region" description="Helical" evidence="6">
    <location>
        <begin position="18"/>
        <end position="35"/>
    </location>
</feature>
<proteinExistence type="inferred from homology"/>
<gene>
    <name evidence="7" type="ORF">AL504_12265</name>
</gene>
<evidence type="ECO:0000256" key="3">
    <source>
        <dbReference type="ARBA" id="ARBA00022692"/>
    </source>
</evidence>
<reference evidence="8" key="1">
    <citation type="submission" date="2015-12" db="EMBL/GenBank/DDBJ databases">
        <title>FDA dAtabase for Regulatory Grade micrObial Sequences (FDA-ARGOS): Supporting development and validation of Infectious Disease Dx tests.</title>
        <authorList>
            <person name="Case J."/>
            <person name="Tallon L."/>
            <person name="Sadzewicz L."/>
            <person name="Sengamalay N."/>
            <person name="Ott S."/>
            <person name="Godinez A."/>
            <person name="Nagaraj S."/>
            <person name="Nadendla S."/>
            <person name="Sichtig H."/>
        </authorList>
    </citation>
    <scope>NUCLEOTIDE SEQUENCE [LARGE SCALE GENOMIC DNA]</scope>
    <source>
        <strain evidence="8">FDAARGOS_147</strain>
    </source>
</reference>
<evidence type="ECO:0000256" key="5">
    <source>
        <dbReference type="ARBA" id="ARBA00023136"/>
    </source>
</evidence>
<dbReference type="Pfam" id="PF02361">
    <property type="entry name" value="CbiQ"/>
    <property type="match status" value="1"/>
</dbReference>
<name>A0A0X8NYQ2_ALCXX</name>
<evidence type="ECO:0000256" key="1">
    <source>
        <dbReference type="ARBA" id="ARBA00004141"/>
    </source>
</evidence>
<comment type="similarity">
    <text evidence="2">Belongs to the CbiQ family.</text>
</comment>
<dbReference type="AlphaFoldDB" id="A0A0X8NYQ2"/>
<feature type="transmembrane region" description="Helical" evidence="6">
    <location>
        <begin position="92"/>
        <end position="109"/>
    </location>
</feature>
<feature type="transmembrane region" description="Helical" evidence="6">
    <location>
        <begin position="68"/>
        <end position="85"/>
    </location>
</feature>
<dbReference type="RefSeq" id="WP_061072186.1">
    <property type="nucleotide sequence ID" value="NZ_CP014060.2"/>
</dbReference>
<comment type="subcellular location">
    <subcellularLocation>
        <location evidence="1">Membrane</location>
        <topology evidence="1">Multi-pass membrane protein</topology>
    </subcellularLocation>
</comment>
<accession>A0A0X8NYQ2</accession>
<sequence>MIEPLYIPGDSPLHRLPAGLKLLALAAAGAGLFLVRDPAILAGACAVAGLLLWCAGATPGGVWRQVRGLVWVLLAVGAFTAWFQGWREALAVLLRIAAMVGLALAVTLSTRSSDLIAVCERVLMPLQRIGLLDAGKVSLALALALRFVPEIWRNFHEIREAQAARGLGANPVALIVPLVVLTLKRAQEVAEAIDARSP</sequence>
<organism evidence="7 8">
    <name type="scientific">Alcaligenes xylosoxydans xylosoxydans</name>
    <name type="common">Achromobacter xylosoxidans</name>
    <dbReference type="NCBI Taxonomy" id="85698"/>
    <lineage>
        <taxon>Bacteria</taxon>
        <taxon>Pseudomonadati</taxon>
        <taxon>Pseudomonadota</taxon>
        <taxon>Betaproteobacteria</taxon>
        <taxon>Burkholderiales</taxon>
        <taxon>Alcaligenaceae</taxon>
        <taxon>Achromobacter</taxon>
    </lineage>
</organism>
<dbReference type="InterPro" id="IPR003339">
    <property type="entry name" value="ABC/ECF_trnsptr_transmembrane"/>
</dbReference>
<dbReference type="EMBL" id="CP014060">
    <property type="protein sequence ID" value="AMG36731.1"/>
    <property type="molecule type" value="Genomic_DNA"/>
</dbReference>
<evidence type="ECO:0000256" key="2">
    <source>
        <dbReference type="ARBA" id="ARBA00008564"/>
    </source>
</evidence>
<evidence type="ECO:0000313" key="7">
    <source>
        <dbReference type="EMBL" id="AMG36731.1"/>
    </source>
</evidence>
<dbReference type="CDD" id="cd16914">
    <property type="entry name" value="EcfT"/>
    <property type="match status" value="1"/>
</dbReference>
<keyword evidence="5 6" id="KW-0472">Membrane</keyword>
<dbReference type="Proteomes" id="UP000060602">
    <property type="component" value="Chromosome"/>
</dbReference>
<feature type="transmembrane region" description="Helical" evidence="6">
    <location>
        <begin position="40"/>
        <end position="62"/>
    </location>
</feature>
<keyword evidence="4 6" id="KW-1133">Transmembrane helix</keyword>
<evidence type="ECO:0000256" key="4">
    <source>
        <dbReference type="ARBA" id="ARBA00022989"/>
    </source>
</evidence>
<dbReference type="PANTHER" id="PTHR33514">
    <property type="entry name" value="PROTEIN ABCI12, CHLOROPLASTIC"/>
    <property type="match status" value="1"/>
</dbReference>